<dbReference type="AlphaFoldDB" id="H8XTV0"/>
<dbReference type="SMART" id="SM00228">
    <property type="entry name" value="PDZ"/>
    <property type="match status" value="1"/>
</dbReference>
<reference evidence="3 4" key="1">
    <citation type="journal article" date="2012" name="J. Bacteriol.">
        <title>Complete Genome Sequence of Flavobacterium indicum GPSTA100-9T, Isolated from Warm Spring Water.</title>
        <authorList>
            <person name="Barbier P."/>
            <person name="Houel A."/>
            <person name="Loux V."/>
            <person name="Poulain J."/>
            <person name="Bernardet J.F."/>
            <person name="Touchon M."/>
            <person name="Duchaud E."/>
        </authorList>
    </citation>
    <scope>NUCLEOTIDE SEQUENCE [LARGE SCALE GENOMIC DNA]</scope>
    <source>
        <strain evidence="4">DSM 17447 / CIP 109464 / GPTSA100-9</strain>
    </source>
</reference>
<feature type="domain" description="PDZ" evidence="2">
    <location>
        <begin position="349"/>
        <end position="426"/>
    </location>
</feature>
<dbReference type="Pfam" id="PF13650">
    <property type="entry name" value="Asp_protease_2"/>
    <property type="match status" value="1"/>
</dbReference>
<dbReference type="OrthoDB" id="3521766at2"/>
<dbReference type="eggNOG" id="COG0793">
    <property type="taxonomic scope" value="Bacteria"/>
</dbReference>
<sequence length="439" mass="49750">MKRLLTLMFTCFFSLVNFSQVKWEFAKNKDKVSIPFTLVNNLIVVKANLNNTELNLIVDTGSGLNILFSFPEKDSITFKNTSKIRITGPGIKEPMDAYISKTNKLQLKNLSTQNLDVILLLQEDFQLSTSVGIPIHGILGADFFKENIVEIQYDQKKINVFKKETKRVTAIKNEYKQLPIKIKVDKPYLPIEISLDVTQKQSLELLVDTGLSDGMWIVENKFNFIGITTIADYLGTGLGGDIYGKRARFNSLTIADFILEKPIISFPDSIAFANKNLLIERNGSLGGGILNRFSVLFDYKDEKMYLKANSKISNPFYYNMSGINIHHAGYDVVEEKIRIEGSVQVVNLNENIFIDSAHRFNYVLKPGFEISHIRLNSIADQLGLKVGDKLVSVNNKLASAYTMNQLTELFETAFDQEITIEIDRKGLKKIVKFILKEEI</sequence>
<dbReference type="Gene3D" id="2.40.70.10">
    <property type="entry name" value="Acid Proteases"/>
    <property type="match status" value="1"/>
</dbReference>
<dbReference type="InterPro" id="IPR036034">
    <property type="entry name" value="PDZ_sf"/>
</dbReference>
<reference evidence="4" key="2">
    <citation type="submission" date="2012-03" db="EMBL/GenBank/DDBJ databases">
        <title>Complete genome sequence of Flavobacterium indicum GPTSA100-9T, isolated from warm spring water.</title>
        <authorList>
            <person name="Barbier P."/>
            <person name="Houel A."/>
            <person name="Loux V."/>
            <person name="Poulain J."/>
            <person name="Bernardet J.-F."/>
            <person name="Touchon M."/>
            <person name="Duchaud E."/>
        </authorList>
    </citation>
    <scope>NUCLEOTIDE SEQUENCE [LARGE SCALE GENOMIC DNA]</scope>
    <source>
        <strain evidence="4">DSM 17447 / CIP 109464 / GPTSA100-9</strain>
    </source>
</reference>
<dbReference type="Pfam" id="PF17820">
    <property type="entry name" value="PDZ_6"/>
    <property type="match status" value="1"/>
</dbReference>
<evidence type="ECO:0000313" key="3">
    <source>
        <dbReference type="EMBL" id="CCG53680.1"/>
    </source>
</evidence>
<name>H8XTV0_FLAIG</name>
<evidence type="ECO:0000259" key="2">
    <source>
        <dbReference type="SMART" id="SM00228"/>
    </source>
</evidence>
<dbReference type="InterPro" id="IPR001478">
    <property type="entry name" value="PDZ"/>
</dbReference>
<keyword evidence="1" id="KW-0732">Signal</keyword>
<dbReference type="SUPFAM" id="SSF50156">
    <property type="entry name" value="PDZ domain-like"/>
    <property type="match status" value="1"/>
</dbReference>
<dbReference type="RefSeq" id="WP_014388799.1">
    <property type="nucleotide sequence ID" value="NC_017025.1"/>
</dbReference>
<proteinExistence type="predicted"/>
<keyword evidence="4" id="KW-1185">Reference proteome</keyword>
<gene>
    <name evidence="3" type="ordered locus">KQS_08720</name>
</gene>
<dbReference type="Proteomes" id="UP000007599">
    <property type="component" value="Chromosome I"/>
</dbReference>
<evidence type="ECO:0000313" key="4">
    <source>
        <dbReference type="Proteomes" id="UP000007599"/>
    </source>
</evidence>
<dbReference type="Gene3D" id="2.30.42.10">
    <property type="match status" value="1"/>
</dbReference>
<feature type="signal peptide" evidence="1">
    <location>
        <begin position="1"/>
        <end position="19"/>
    </location>
</feature>
<dbReference type="EMBL" id="HE774682">
    <property type="protein sequence ID" value="CCG53680.1"/>
    <property type="molecule type" value="Genomic_DNA"/>
</dbReference>
<dbReference type="PATRIC" id="fig|1094466.5.peg.1708"/>
<dbReference type="KEGG" id="fin:KQS_08720"/>
<dbReference type="HOGENOM" id="CLU_039603_0_0_10"/>
<accession>H8XTV0</accession>
<dbReference type="STRING" id="1094466.KQS_08720"/>
<organism evidence="3 4">
    <name type="scientific">Flavobacterium indicum (strain DSM 17447 / CIP 109464 / GPTSA100-9)</name>
    <dbReference type="NCBI Taxonomy" id="1094466"/>
    <lineage>
        <taxon>Bacteria</taxon>
        <taxon>Pseudomonadati</taxon>
        <taxon>Bacteroidota</taxon>
        <taxon>Flavobacteriia</taxon>
        <taxon>Flavobacteriales</taxon>
        <taxon>Flavobacteriaceae</taxon>
        <taxon>Flavobacterium</taxon>
    </lineage>
</organism>
<feature type="chain" id="PRO_5003617025" description="PDZ domain-containing protein" evidence="1">
    <location>
        <begin position="20"/>
        <end position="439"/>
    </location>
</feature>
<dbReference type="InterPro" id="IPR021109">
    <property type="entry name" value="Peptidase_aspartic_dom_sf"/>
</dbReference>
<evidence type="ECO:0000256" key="1">
    <source>
        <dbReference type="SAM" id="SignalP"/>
    </source>
</evidence>
<protein>
    <recommendedName>
        <fullName evidence="2">PDZ domain-containing protein</fullName>
    </recommendedName>
</protein>
<dbReference type="InterPro" id="IPR041489">
    <property type="entry name" value="PDZ_6"/>
</dbReference>